<dbReference type="AlphaFoldDB" id="F0QYE2"/>
<dbReference type="STRING" id="985053.VMUT_1170"/>
<keyword evidence="6" id="KW-0808">Transferase</keyword>
<dbReference type="CDD" id="cd00610">
    <property type="entry name" value="OAT_like"/>
    <property type="match status" value="1"/>
</dbReference>
<dbReference type="GO" id="GO:0030170">
    <property type="term" value="F:pyridoxal phosphate binding"/>
    <property type="evidence" value="ECO:0007669"/>
    <property type="project" value="InterPro"/>
</dbReference>
<dbReference type="InterPro" id="IPR005814">
    <property type="entry name" value="Aminotrans_3"/>
</dbReference>
<dbReference type="eggNOG" id="arCOG00918">
    <property type="taxonomic scope" value="Archaea"/>
</dbReference>
<dbReference type="HOGENOM" id="CLU_016922_1_5_2"/>
<dbReference type="InterPro" id="IPR015422">
    <property type="entry name" value="PyrdxlP-dep_Trfase_small"/>
</dbReference>
<organism evidence="6 7">
    <name type="scientific">Vulcanisaeta moutnovskia (strain 768-28)</name>
    <dbReference type="NCBI Taxonomy" id="985053"/>
    <lineage>
        <taxon>Archaea</taxon>
        <taxon>Thermoproteota</taxon>
        <taxon>Thermoprotei</taxon>
        <taxon>Thermoproteales</taxon>
        <taxon>Thermoproteaceae</taxon>
        <taxon>Vulcanisaeta</taxon>
    </lineage>
</organism>
<gene>
    <name evidence="6" type="ordered locus">VMUT_1170</name>
</gene>
<dbReference type="SUPFAM" id="SSF53383">
    <property type="entry name" value="PLP-dependent transferases"/>
    <property type="match status" value="1"/>
</dbReference>
<accession>F0QYE2</accession>
<comment type="catalytic activity">
    <reaction evidence="1">
        <text>(S)-4-amino-5-oxopentanoate = 5-aminolevulinate</text>
        <dbReference type="Rhea" id="RHEA:14265"/>
        <dbReference type="ChEBI" id="CHEBI:57501"/>
        <dbReference type="ChEBI" id="CHEBI:356416"/>
        <dbReference type="EC" id="5.4.3.8"/>
    </reaction>
</comment>
<evidence type="ECO:0000256" key="5">
    <source>
        <dbReference type="RuleBase" id="RU003560"/>
    </source>
</evidence>
<dbReference type="InterPro" id="IPR015421">
    <property type="entry name" value="PyrdxlP-dep_Trfase_major"/>
</dbReference>
<dbReference type="OrthoDB" id="6524at2157"/>
<dbReference type="PANTHER" id="PTHR43713:SF3">
    <property type="entry name" value="GLUTAMATE-1-SEMIALDEHYDE 2,1-AMINOMUTASE 1, CHLOROPLASTIC-RELATED"/>
    <property type="match status" value="1"/>
</dbReference>
<dbReference type="InterPro" id="IPR015424">
    <property type="entry name" value="PyrdxlP-dep_Trfase"/>
</dbReference>
<dbReference type="GeneID" id="10288822"/>
<name>F0QYE2_VULM7</name>
<dbReference type="Pfam" id="PF00202">
    <property type="entry name" value="Aminotran_3"/>
    <property type="match status" value="1"/>
</dbReference>
<keyword evidence="6" id="KW-0032">Aminotransferase</keyword>
<dbReference type="EMBL" id="CP002529">
    <property type="protein sequence ID" value="ADY01375.1"/>
    <property type="molecule type" value="Genomic_DNA"/>
</dbReference>
<comment type="similarity">
    <text evidence="5">Belongs to the class-III pyridoxal-phosphate-dependent aminotransferase family.</text>
</comment>
<keyword evidence="4" id="KW-0413">Isomerase</keyword>
<dbReference type="Gene3D" id="3.40.640.10">
    <property type="entry name" value="Type I PLP-dependent aspartate aminotransferase-like (Major domain)"/>
    <property type="match status" value="1"/>
</dbReference>
<reference evidence="6 7" key="1">
    <citation type="journal article" date="2011" name="J. Bacteriol.">
        <title>Complete genome sequence of 'Vulcanisaeta moutnovskia' strain 768-28, a novel member of the hyperthermophilic crenarchaeal genus vulcanisaeta.</title>
        <authorList>
            <person name="Gumerov V.M."/>
            <person name="Mardanov A.V."/>
            <person name="Beletsky A.V."/>
            <person name="Prokofeva M.I."/>
            <person name="Bonch-Osmolovskaya E.A."/>
            <person name="Ravin N.V."/>
            <person name="Skryabin K.G."/>
        </authorList>
    </citation>
    <scope>NUCLEOTIDE SEQUENCE [LARGE SCALE GENOMIC DNA]</scope>
    <source>
        <strain evidence="6 7">768-28</strain>
    </source>
</reference>
<evidence type="ECO:0000256" key="3">
    <source>
        <dbReference type="ARBA" id="ARBA00022898"/>
    </source>
</evidence>
<dbReference type="KEGG" id="vmo:VMUT_1170"/>
<evidence type="ECO:0000256" key="1">
    <source>
        <dbReference type="ARBA" id="ARBA00001579"/>
    </source>
</evidence>
<dbReference type="PANTHER" id="PTHR43713">
    <property type="entry name" value="GLUTAMATE-1-SEMIALDEHYDE 2,1-AMINOMUTASE"/>
    <property type="match status" value="1"/>
</dbReference>
<evidence type="ECO:0000256" key="2">
    <source>
        <dbReference type="ARBA" id="ARBA00001933"/>
    </source>
</evidence>
<keyword evidence="7" id="KW-1185">Reference proteome</keyword>
<dbReference type="GO" id="GO:0042286">
    <property type="term" value="F:glutamate-1-semialdehyde 2,1-aminomutase activity"/>
    <property type="evidence" value="ECO:0007669"/>
    <property type="project" value="UniProtKB-EC"/>
</dbReference>
<evidence type="ECO:0000313" key="6">
    <source>
        <dbReference type="EMBL" id="ADY01375.1"/>
    </source>
</evidence>
<comment type="cofactor">
    <cofactor evidence="2">
        <name>pyridoxal 5'-phosphate</name>
        <dbReference type="ChEBI" id="CHEBI:597326"/>
    </cofactor>
</comment>
<proteinExistence type="inferred from homology"/>
<dbReference type="GO" id="GO:0008483">
    <property type="term" value="F:transaminase activity"/>
    <property type="evidence" value="ECO:0007669"/>
    <property type="project" value="UniProtKB-KW"/>
</dbReference>
<dbReference type="Proteomes" id="UP000007485">
    <property type="component" value="Chromosome"/>
</dbReference>
<protein>
    <submittedName>
        <fullName evidence="6">Glutamate-1-semialdehyde aminotransferase</fullName>
    </submittedName>
</protein>
<dbReference type="Gene3D" id="3.90.1150.10">
    <property type="entry name" value="Aspartate Aminotransferase, domain 1"/>
    <property type="match status" value="1"/>
</dbReference>
<evidence type="ECO:0000256" key="4">
    <source>
        <dbReference type="ARBA" id="ARBA00023235"/>
    </source>
</evidence>
<evidence type="ECO:0000313" key="7">
    <source>
        <dbReference type="Proteomes" id="UP000007485"/>
    </source>
</evidence>
<keyword evidence="3 5" id="KW-0663">Pyridoxal phosphate</keyword>
<dbReference type="RefSeq" id="WP_013604537.1">
    <property type="nucleotide sequence ID" value="NC_015151.1"/>
</dbReference>
<sequence>MGVIDIINNVKGDYVNKTRKSEQLYNELAKYTPYGVHSNWRIWDPYPLFMSRAKGSRIWDVDGNEYVDFCMAFGALATGHAHPVLIDEISSFIGNGTIYGFETEYSVKLSRILIDRFSMDMVRFSNTGGEATELATRLARAYTGRKYILKFEGHYHGSRDTLMVGLKPIPARAGHPKTPRSVPASWGVPEDIYRTVLVAQWNDEESVEEVFRRYGDEIAGVILEPIAMNMGFIPPKRGFLEFLRRITNEYGSVLIFDEVKTSGKFYGGAEEYFGIKPDIKVISKAIGGGFPFSAVLGKRDIMELVGPNKVAHGGTFNSNPLSVYATYVTLTRILTRDDMSKASALSEEIGKALNDILSDNKIPAYVVYAGLSGGAYLTRSKAELHNWRDFVKYVNLDAMYIYLTSMVSKGVIPQCIAPDEQWTVSVQHTKEDADKLVETAKHVIDLLKQSGYGEVFKIEEAF</sequence>